<comment type="caution">
    <text evidence="1">The sequence shown here is derived from an EMBL/GenBank/DDBJ whole genome shotgun (WGS) entry which is preliminary data.</text>
</comment>
<organism evidence="1 2">
    <name type="scientific">Elsinoe australis</name>
    <dbReference type="NCBI Taxonomy" id="40998"/>
    <lineage>
        <taxon>Eukaryota</taxon>
        <taxon>Fungi</taxon>
        <taxon>Dikarya</taxon>
        <taxon>Ascomycota</taxon>
        <taxon>Pezizomycotina</taxon>
        <taxon>Dothideomycetes</taxon>
        <taxon>Dothideomycetidae</taxon>
        <taxon>Myriangiales</taxon>
        <taxon>Elsinoaceae</taxon>
        <taxon>Elsinoe</taxon>
    </lineage>
</organism>
<reference evidence="1 2" key="1">
    <citation type="submission" date="2018-02" db="EMBL/GenBank/DDBJ databases">
        <title>Draft genome sequences of Elsinoe sp., causing black scab on jojoba.</title>
        <authorList>
            <person name="Stodart B."/>
            <person name="Jeffress S."/>
            <person name="Ash G."/>
            <person name="Arun Chinnappa K."/>
        </authorList>
    </citation>
    <scope>NUCLEOTIDE SEQUENCE [LARGE SCALE GENOMIC DNA]</scope>
    <source>
        <strain evidence="1 2">Hillstone_2</strain>
    </source>
</reference>
<proteinExistence type="predicted"/>
<evidence type="ECO:0008006" key="3">
    <source>
        <dbReference type="Google" id="ProtNLM"/>
    </source>
</evidence>
<sequence>MASVYVSMSRVEVSDAAAKDITLQGSSGHRFLDLPLEARHRIYEYMDFTGVPWGEELKILRLTTWKVPGMLYTNGQIRAEIMNHYRTYRFRYEVMPEYKWRLNVGSETITEIATYNPLCRLEPHLKVLVNPRMPHHVELQHLQLEYMGRGPVGSFNVDYQGGYVNVAGETCGGLQCVCHFGGGLSLYRVASMVLLRSIQKRGGYGFALSELKLATMMVQRSASRLVEKMRQ</sequence>
<name>A0A4U7B2P2_9PEZI</name>
<dbReference type="EMBL" id="PTQR01000028">
    <property type="protein sequence ID" value="TKX25503.1"/>
    <property type="molecule type" value="Genomic_DNA"/>
</dbReference>
<accession>A0A4U7B2P2</accession>
<protein>
    <recommendedName>
        <fullName evidence="3">F-box domain-containing protein</fullName>
    </recommendedName>
</protein>
<gene>
    <name evidence="1" type="ORF">C1H76_2153</name>
</gene>
<evidence type="ECO:0000313" key="2">
    <source>
        <dbReference type="Proteomes" id="UP000308133"/>
    </source>
</evidence>
<dbReference type="AlphaFoldDB" id="A0A4U7B2P2"/>
<dbReference type="Proteomes" id="UP000308133">
    <property type="component" value="Unassembled WGS sequence"/>
</dbReference>
<evidence type="ECO:0000313" key="1">
    <source>
        <dbReference type="EMBL" id="TKX25503.1"/>
    </source>
</evidence>